<dbReference type="InterPro" id="IPR017732">
    <property type="entry name" value="T4/T6SS_DotU"/>
</dbReference>
<evidence type="ECO:0000313" key="5">
    <source>
        <dbReference type="Proteomes" id="UP000318478"/>
    </source>
</evidence>
<keyword evidence="2" id="KW-1133">Transmembrane helix</keyword>
<keyword evidence="2" id="KW-0472">Membrane</keyword>
<protein>
    <recommendedName>
        <fullName evidence="3">Type IV / VI secretion system DotU domain-containing protein</fullName>
    </recommendedName>
</protein>
<evidence type="ECO:0000259" key="3">
    <source>
        <dbReference type="Pfam" id="PF09850"/>
    </source>
</evidence>
<keyword evidence="2" id="KW-0812">Transmembrane</keyword>
<accession>A0A5C5YLF8</accession>
<feature type="transmembrane region" description="Helical" evidence="2">
    <location>
        <begin position="183"/>
        <end position="203"/>
    </location>
</feature>
<dbReference type="PANTHER" id="PTHR38033">
    <property type="entry name" value="MEMBRANE PROTEIN-RELATED"/>
    <property type="match status" value="1"/>
</dbReference>
<evidence type="ECO:0000256" key="1">
    <source>
        <dbReference type="SAM" id="MobiDB-lite"/>
    </source>
</evidence>
<dbReference type="EMBL" id="SJPO01000007">
    <property type="protein sequence ID" value="TWT75598.1"/>
    <property type="molecule type" value="Genomic_DNA"/>
</dbReference>
<feature type="domain" description="Type IV / VI secretion system DotU" evidence="3">
    <location>
        <begin position="57"/>
        <end position="200"/>
    </location>
</feature>
<keyword evidence="5" id="KW-1185">Reference proteome</keyword>
<dbReference type="OrthoDB" id="345640at2"/>
<evidence type="ECO:0000256" key="2">
    <source>
        <dbReference type="SAM" id="Phobius"/>
    </source>
</evidence>
<dbReference type="AlphaFoldDB" id="A0A5C5YLF8"/>
<dbReference type="Pfam" id="PF09850">
    <property type="entry name" value="DotU"/>
    <property type="match status" value="1"/>
</dbReference>
<dbReference type="InterPro" id="IPR038522">
    <property type="entry name" value="T4/T6SS_DotU_sf"/>
</dbReference>
<organism evidence="4 5">
    <name type="scientific">Posidoniimonas polymericola</name>
    <dbReference type="NCBI Taxonomy" id="2528002"/>
    <lineage>
        <taxon>Bacteria</taxon>
        <taxon>Pseudomonadati</taxon>
        <taxon>Planctomycetota</taxon>
        <taxon>Planctomycetia</taxon>
        <taxon>Pirellulales</taxon>
        <taxon>Lacipirellulaceae</taxon>
        <taxon>Posidoniimonas</taxon>
    </lineage>
</organism>
<comment type="caution">
    <text evidence="4">The sequence shown here is derived from an EMBL/GenBank/DDBJ whole genome shotgun (WGS) entry which is preliminary data.</text>
</comment>
<sequence length="208" mass="23225">MRPATHQRLHEPLHSAIDYALRLHTAVGRGAELCLAKEQAVLTNLALEVPDGGADPAFRGARYALVCWLDELFICHSDWADRWSERKLESTLYGGNDRAWDFWRQAKLAAAQTDDDALGAYYLCAALGFRGEMRTDPAALNSWFDQTRTRVTRHARQRTPQAAGSRRRRAGAPLRGEARLRRMLAIAAVVTIALAPLATYAVMQRLLA</sequence>
<dbReference type="Gene3D" id="1.25.40.590">
    <property type="entry name" value="Type IV / VI secretion system, DotU"/>
    <property type="match status" value="1"/>
</dbReference>
<feature type="region of interest" description="Disordered" evidence="1">
    <location>
        <begin position="151"/>
        <end position="172"/>
    </location>
</feature>
<gene>
    <name evidence="4" type="ORF">Pla123a_31080</name>
</gene>
<dbReference type="RefSeq" id="WP_146588496.1">
    <property type="nucleotide sequence ID" value="NZ_SJPO01000007.1"/>
</dbReference>
<dbReference type="Proteomes" id="UP000318478">
    <property type="component" value="Unassembled WGS sequence"/>
</dbReference>
<evidence type="ECO:0000313" key="4">
    <source>
        <dbReference type="EMBL" id="TWT75598.1"/>
    </source>
</evidence>
<dbReference type="PANTHER" id="PTHR38033:SF1">
    <property type="entry name" value="DOTU FAMILY TYPE IV_VI SECRETION SYSTEM PROTEIN"/>
    <property type="match status" value="1"/>
</dbReference>
<reference evidence="4 5" key="1">
    <citation type="submission" date="2019-02" db="EMBL/GenBank/DDBJ databases">
        <title>Deep-cultivation of Planctomycetes and their phenomic and genomic characterization uncovers novel biology.</title>
        <authorList>
            <person name="Wiegand S."/>
            <person name="Jogler M."/>
            <person name="Boedeker C."/>
            <person name="Pinto D."/>
            <person name="Vollmers J."/>
            <person name="Rivas-Marin E."/>
            <person name="Kohn T."/>
            <person name="Peeters S.H."/>
            <person name="Heuer A."/>
            <person name="Rast P."/>
            <person name="Oberbeckmann S."/>
            <person name="Bunk B."/>
            <person name="Jeske O."/>
            <person name="Meyerdierks A."/>
            <person name="Storesund J.E."/>
            <person name="Kallscheuer N."/>
            <person name="Luecker S."/>
            <person name="Lage O.M."/>
            <person name="Pohl T."/>
            <person name="Merkel B.J."/>
            <person name="Hornburger P."/>
            <person name="Mueller R.-W."/>
            <person name="Bruemmer F."/>
            <person name="Labrenz M."/>
            <person name="Spormann A.M."/>
            <person name="Op Den Camp H."/>
            <person name="Overmann J."/>
            <person name="Amann R."/>
            <person name="Jetten M.S.M."/>
            <person name="Mascher T."/>
            <person name="Medema M.H."/>
            <person name="Devos D.P."/>
            <person name="Kaster A.-K."/>
            <person name="Ovreas L."/>
            <person name="Rohde M."/>
            <person name="Galperin M.Y."/>
            <person name="Jogler C."/>
        </authorList>
    </citation>
    <scope>NUCLEOTIDE SEQUENCE [LARGE SCALE GENOMIC DNA]</scope>
    <source>
        <strain evidence="4 5">Pla123a</strain>
    </source>
</reference>
<proteinExistence type="predicted"/>
<name>A0A5C5YLF8_9BACT</name>